<name>A0A9J6BJK5_POLVA</name>
<evidence type="ECO:0000256" key="3">
    <source>
        <dbReference type="ARBA" id="ARBA00022692"/>
    </source>
</evidence>
<feature type="transmembrane region" description="Helical" evidence="9">
    <location>
        <begin position="232"/>
        <end position="251"/>
    </location>
</feature>
<keyword evidence="2" id="KW-0716">Sensory transduction</keyword>
<evidence type="ECO:0000256" key="2">
    <source>
        <dbReference type="ARBA" id="ARBA00022606"/>
    </source>
</evidence>
<keyword evidence="4" id="KW-0552">Olfaction</keyword>
<dbReference type="Proteomes" id="UP001107558">
    <property type="component" value="Chromosome 3"/>
</dbReference>
<dbReference type="GO" id="GO:0005549">
    <property type="term" value="F:odorant binding"/>
    <property type="evidence" value="ECO:0007669"/>
    <property type="project" value="InterPro"/>
</dbReference>
<feature type="transmembrane region" description="Helical" evidence="9">
    <location>
        <begin position="207"/>
        <end position="226"/>
    </location>
</feature>
<dbReference type="EMBL" id="JADBJN010000003">
    <property type="protein sequence ID" value="KAG5669906.1"/>
    <property type="molecule type" value="Genomic_DNA"/>
</dbReference>
<dbReference type="Pfam" id="PF02949">
    <property type="entry name" value="7tm_6"/>
    <property type="match status" value="1"/>
</dbReference>
<keyword evidence="7" id="KW-0675">Receptor</keyword>
<comment type="caution">
    <text evidence="10">The sequence shown here is derived from an EMBL/GenBank/DDBJ whole genome shotgun (WGS) entry which is preliminary data.</text>
</comment>
<dbReference type="OrthoDB" id="7788383at2759"/>
<feature type="transmembrane region" description="Helical" evidence="9">
    <location>
        <begin position="64"/>
        <end position="83"/>
    </location>
</feature>
<dbReference type="AlphaFoldDB" id="A0A9J6BJK5"/>
<evidence type="ECO:0000256" key="9">
    <source>
        <dbReference type="SAM" id="Phobius"/>
    </source>
</evidence>
<sequence>MFAALTPFLIQIINPFRVLILTWYREDLKNVLDYLKNNFETPTDSDEMKINARANQISSIFTGMMWFCSIFTNAGYIIFPIILNIRRYFNNQDFAFILPFKAWFPFEYNYFPLYQIIYILSMHSGNMTISSICAGEGMIIGCCFHLAAQFEIISVKLKKIIDEGKSSKFSQIENDQIYNKLIKVIEIHNEAILKCEILSKILWKHVLIQYISAAFVLCISGLMLIQTDDATIFIYVFFISGFLVSTLNYSLSGNTLINASTKIQETAYNFPWYKCNVKVRKALLMIIFRAQKKVNLKVPFFEVNMETFTMVIRVFWSFYTLAKSFV</sequence>
<keyword evidence="5 9" id="KW-1133">Transmembrane helix</keyword>
<evidence type="ECO:0000313" key="10">
    <source>
        <dbReference type="EMBL" id="KAG5669906.1"/>
    </source>
</evidence>
<evidence type="ECO:0000256" key="6">
    <source>
        <dbReference type="ARBA" id="ARBA00023136"/>
    </source>
</evidence>
<comment type="subcellular location">
    <subcellularLocation>
        <location evidence="1">Membrane</location>
        <topology evidence="1">Multi-pass membrane protein</topology>
    </subcellularLocation>
</comment>
<dbReference type="PANTHER" id="PTHR21137:SF26">
    <property type="entry name" value="ODORANT RECEPTOR 10A-RELATED"/>
    <property type="match status" value="1"/>
</dbReference>
<reference evidence="10" key="1">
    <citation type="submission" date="2021-03" db="EMBL/GenBank/DDBJ databases">
        <title>Chromosome level genome of the anhydrobiotic midge Polypedilum vanderplanki.</title>
        <authorList>
            <person name="Yoshida Y."/>
            <person name="Kikawada T."/>
            <person name="Gusev O."/>
        </authorList>
    </citation>
    <scope>NUCLEOTIDE SEQUENCE</scope>
    <source>
        <strain evidence="10">NIAS01</strain>
        <tissue evidence="10">Whole body or cell culture</tissue>
    </source>
</reference>
<organism evidence="10 11">
    <name type="scientific">Polypedilum vanderplanki</name>
    <name type="common">Sleeping chironomid midge</name>
    <dbReference type="NCBI Taxonomy" id="319348"/>
    <lineage>
        <taxon>Eukaryota</taxon>
        <taxon>Metazoa</taxon>
        <taxon>Ecdysozoa</taxon>
        <taxon>Arthropoda</taxon>
        <taxon>Hexapoda</taxon>
        <taxon>Insecta</taxon>
        <taxon>Pterygota</taxon>
        <taxon>Neoptera</taxon>
        <taxon>Endopterygota</taxon>
        <taxon>Diptera</taxon>
        <taxon>Nematocera</taxon>
        <taxon>Chironomoidea</taxon>
        <taxon>Chironomidae</taxon>
        <taxon>Chironominae</taxon>
        <taxon>Polypedilum</taxon>
        <taxon>Polypedilum</taxon>
    </lineage>
</organism>
<evidence type="ECO:0000313" key="11">
    <source>
        <dbReference type="Proteomes" id="UP001107558"/>
    </source>
</evidence>
<protein>
    <recommendedName>
        <fullName evidence="12">Odorant receptor</fullName>
    </recommendedName>
</protein>
<keyword evidence="3 9" id="KW-0812">Transmembrane</keyword>
<dbReference type="InterPro" id="IPR004117">
    <property type="entry name" value="7tm6_olfct_rcpt"/>
</dbReference>
<evidence type="ECO:0000256" key="7">
    <source>
        <dbReference type="ARBA" id="ARBA00023170"/>
    </source>
</evidence>
<keyword evidence="6 9" id="KW-0472">Membrane</keyword>
<keyword evidence="8" id="KW-0807">Transducer</keyword>
<dbReference type="GO" id="GO:0005886">
    <property type="term" value="C:plasma membrane"/>
    <property type="evidence" value="ECO:0007669"/>
    <property type="project" value="TreeGrafter"/>
</dbReference>
<keyword evidence="11" id="KW-1185">Reference proteome</keyword>
<accession>A0A9J6BJK5</accession>
<gene>
    <name evidence="10" type="ORF">PVAND_000196</name>
</gene>
<evidence type="ECO:0008006" key="12">
    <source>
        <dbReference type="Google" id="ProtNLM"/>
    </source>
</evidence>
<evidence type="ECO:0000256" key="4">
    <source>
        <dbReference type="ARBA" id="ARBA00022725"/>
    </source>
</evidence>
<evidence type="ECO:0000256" key="1">
    <source>
        <dbReference type="ARBA" id="ARBA00004141"/>
    </source>
</evidence>
<evidence type="ECO:0000256" key="8">
    <source>
        <dbReference type="ARBA" id="ARBA00023224"/>
    </source>
</evidence>
<dbReference type="GO" id="GO:0007165">
    <property type="term" value="P:signal transduction"/>
    <property type="evidence" value="ECO:0007669"/>
    <property type="project" value="UniProtKB-KW"/>
</dbReference>
<proteinExistence type="predicted"/>
<dbReference type="GO" id="GO:0004984">
    <property type="term" value="F:olfactory receptor activity"/>
    <property type="evidence" value="ECO:0007669"/>
    <property type="project" value="InterPro"/>
</dbReference>
<evidence type="ECO:0000256" key="5">
    <source>
        <dbReference type="ARBA" id="ARBA00022989"/>
    </source>
</evidence>
<dbReference type="PANTHER" id="PTHR21137">
    <property type="entry name" value="ODORANT RECEPTOR"/>
    <property type="match status" value="1"/>
</dbReference>